<comment type="catalytic activity">
    <reaction evidence="19">
        <text>2'-deoxyribonucleotide-(2'-deoxyribose 5'-phosphate)-2'-deoxyribonucleotide-DNA = a 3'-end 2'-deoxyribonucleotide-(2,3-dehydro-2,3-deoxyribose 5'-phosphate)-DNA + a 5'-end 5'-phospho-2'-deoxyribonucleoside-DNA + H(+)</text>
        <dbReference type="Rhea" id="RHEA:66592"/>
        <dbReference type="Rhea" id="RHEA-COMP:13180"/>
        <dbReference type="Rhea" id="RHEA-COMP:16897"/>
        <dbReference type="Rhea" id="RHEA-COMP:17067"/>
        <dbReference type="ChEBI" id="CHEBI:15378"/>
        <dbReference type="ChEBI" id="CHEBI:136412"/>
        <dbReference type="ChEBI" id="CHEBI:157695"/>
        <dbReference type="ChEBI" id="CHEBI:167181"/>
        <dbReference type="EC" id="4.2.99.18"/>
    </reaction>
</comment>
<comment type="subunit">
    <text evidence="4">Monomer.</text>
</comment>
<reference evidence="23 24" key="1">
    <citation type="submission" date="2019-06" db="EMBL/GenBank/DDBJ databases">
        <authorList>
            <person name="Livingstone P."/>
            <person name="Whitworth D."/>
        </authorList>
    </citation>
    <scope>NUCLEOTIDE SEQUENCE [LARGE SCALE GENOMIC DNA]</scope>
    <source>
        <strain evidence="23 24">AM401</strain>
    </source>
</reference>
<comment type="similarity">
    <text evidence="3">Belongs to the FPG family.</text>
</comment>
<dbReference type="GO" id="GO:0003684">
    <property type="term" value="F:damaged DNA binding"/>
    <property type="evidence" value="ECO:0007669"/>
    <property type="project" value="InterPro"/>
</dbReference>
<evidence type="ECO:0000256" key="13">
    <source>
        <dbReference type="ARBA" id="ARBA00023125"/>
    </source>
</evidence>
<organism evidence="23 24">
    <name type="scientific">Myxococcus llanfairpwllgwyngyllgogerychwyrndrobwllllantysiliogogogochensis</name>
    <dbReference type="NCBI Taxonomy" id="2590453"/>
    <lineage>
        <taxon>Bacteria</taxon>
        <taxon>Pseudomonadati</taxon>
        <taxon>Myxococcota</taxon>
        <taxon>Myxococcia</taxon>
        <taxon>Myxococcales</taxon>
        <taxon>Cystobacterineae</taxon>
        <taxon>Myxococcaceae</taxon>
        <taxon>Myxococcus</taxon>
    </lineage>
</organism>
<comment type="caution">
    <text evidence="23">The sequence shown here is derived from an EMBL/GenBank/DDBJ whole genome shotgun (WGS) entry which is preliminary data.</text>
</comment>
<evidence type="ECO:0000256" key="1">
    <source>
        <dbReference type="ARBA" id="ARBA00001668"/>
    </source>
</evidence>
<dbReference type="InterPro" id="IPR010663">
    <property type="entry name" value="Znf_FPG/IleRS"/>
</dbReference>
<comment type="cofactor">
    <cofactor evidence="2">
        <name>Zn(2+)</name>
        <dbReference type="ChEBI" id="CHEBI:29105"/>
    </cofactor>
</comment>
<dbReference type="OrthoDB" id="9800855at2"/>
<keyword evidence="17 23" id="KW-0326">Glycosidase</keyword>
<dbReference type="Proteomes" id="UP000315369">
    <property type="component" value="Unassembled WGS sequence"/>
</dbReference>
<dbReference type="GO" id="GO:0140078">
    <property type="term" value="F:class I DNA-(apurinic or apyrimidinic site) endonuclease activity"/>
    <property type="evidence" value="ECO:0007669"/>
    <property type="project" value="UniProtKB-EC"/>
</dbReference>
<dbReference type="EC" id="3.2.2.23" evidence="5"/>
<evidence type="ECO:0000256" key="18">
    <source>
        <dbReference type="ARBA" id="ARBA00030638"/>
    </source>
</evidence>
<evidence type="ECO:0000256" key="5">
    <source>
        <dbReference type="ARBA" id="ARBA00012024"/>
    </source>
</evidence>
<dbReference type="NCBIfam" id="TIGR00577">
    <property type="entry name" value="fpg"/>
    <property type="match status" value="1"/>
</dbReference>
<gene>
    <name evidence="23" type="primary">mutM</name>
    <name evidence="23" type="ORF">FJV41_16740</name>
</gene>
<keyword evidence="10 20" id="KW-0863">Zinc-finger</keyword>
<evidence type="ECO:0000256" key="2">
    <source>
        <dbReference type="ARBA" id="ARBA00001947"/>
    </source>
</evidence>
<evidence type="ECO:0000256" key="20">
    <source>
        <dbReference type="PROSITE-ProRule" id="PRU00391"/>
    </source>
</evidence>
<proteinExistence type="inferred from homology"/>
<dbReference type="SMART" id="SM00898">
    <property type="entry name" value="Fapy_DNA_glyco"/>
    <property type="match status" value="1"/>
</dbReference>
<evidence type="ECO:0000256" key="12">
    <source>
        <dbReference type="ARBA" id="ARBA00022833"/>
    </source>
</evidence>
<evidence type="ECO:0000256" key="7">
    <source>
        <dbReference type="ARBA" id="ARBA00016240"/>
    </source>
</evidence>
<evidence type="ECO:0000256" key="4">
    <source>
        <dbReference type="ARBA" id="ARBA00011245"/>
    </source>
</evidence>
<dbReference type="GO" id="GO:0034039">
    <property type="term" value="F:8-oxo-7,8-dihydroguanine DNA N-glycosylase activity"/>
    <property type="evidence" value="ECO:0007669"/>
    <property type="project" value="TreeGrafter"/>
</dbReference>
<dbReference type="SUPFAM" id="SSF46946">
    <property type="entry name" value="S13-like H2TH domain"/>
    <property type="match status" value="1"/>
</dbReference>
<evidence type="ECO:0000256" key="8">
    <source>
        <dbReference type="ARBA" id="ARBA00022723"/>
    </source>
</evidence>
<dbReference type="NCBIfam" id="NF002211">
    <property type="entry name" value="PRK01103.1"/>
    <property type="match status" value="1"/>
</dbReference>
<evidence type="ECO:0000256" key="19">
    <source>
        <dbReference type="ARBA" id="ARBA00044632"/>
    </source>
</evidence>
<dbReference type="Gene3D" id="1.10.8.50">
    <property type="match status" value="1"/>
</dbReference>
<evidence type="ECO:0000259" key="21">
    <source>
        <dbReference type="PROSITE" id="PS51066"/>
    </source>
</evidence>
<dbReference type="Pfam" id="PF06831">
    <property type="entry name" value="H2TH"/>
    <property type="match status" value="1"/>
</dbReference>
<evidence type="ECO:0000256" key="10">
    <source>
        <dbReference type="ARBA" id="ARBA00022771"/>
    </source>
</evidence>
<evidence type="ECO:0000313" key="23">
    <source>
        <dbReference type="EMBL" id="TQF14791.1"/>
    </source>
</evidence>
<dbReference type="PANTHER" id="PTHR22993:SF9">
    <property type="entry name" value="FORMAMIDOPYRIMIDINE-DNA GLYCOSYLASE"/>
    <property type="match status" value="1"/>
</dbReference>
<dbReference type="Pfam" id="PF01149">
    <property type="entry name" value="Fapy_DNA_glyco"/>
    <property type="match status" value="1"/>
</dbReference>
<dbReference type="SUPFAM" id="SSF81624">
    <property type="entry name" value="N-terminal domain of MutM-like DNA repair proteins"/>
    <property type="match status" value="1"/>
</dbReference>
<comment type="catalytic activity">
    <reaction evidence="1">
        <text>Hydrolysis of DNA containing ring-opened 7-methylguanine residues, releasing 2,6-diamino-4-hydroxy-5-(N-methyl)formamidopyrimidine.</text>
        <dbReference type="EC" id="3.2.2.23"/>
    </reaction>
</comment>
<name>A0A540X0K5_9BACT</name>
<evidence type="ECO:0000256" key="15">
    <source>
        <dbReference type="ARBA" id="ARBA00023239"/>
    </source>
</evidence>
<keyword evidence="8" id="KW-0479">Metal-binding</keyword>
<dbReference type="RefSeq" id="WP_141643532.1">
    <property type="nucleotide sequence ID" value="NZ_VIFM01000058.1"/>
</dbReference>
<dbReference type="Gene3D" id="3.20.190.10">
    <property type="entry name" value="MutM-like, N-terminal"/>
    <property type="match status" value="1"/>
</dbReference>
<dbReference type="SUPFAM" id="SSF57716">
    <property type="entry name" value="Glucocorticoid receptor-like (DNA-binding domain)"/>
    <property type="match status" value="1"/>
</dbReference>
<dbReference type="Pfam" id="PF06827">
    <property type="entry name" value="zf-FPG_IleRS"/>
    <property type="match status" value="1"/>
</dbReference>
<dbReference type="AlphaFoldDB" id="A0A540X0K5"/>
<feature type="domain" description="Formamidopyrimidine-DNA glycosylase catalytic" evidence="22">
    <location>
        <begin position="2"/>
        <end position="115"/>
    </location>
</feature>
<dbReference type="InterPro" id="IPR035937">
    <property type="entry name" value="FPG_N"/>
</dbReference>
<dbReference type="InterPro" id="IPR000214">
    <property type="entry name" value="Znf_DNA_glyclase/AP_lyase"/>
</dbReference>
<keyword evidence="11 23" id="KW-0378">Hydrolase</keyword>
<feature type="domain" description="FPG-type" evidence="21">
    <location>
        <begin position="236"/>
        <end position="270"/>
    </location>
</feature>
<evidence type="ECO:0000256" key="17">
    <source>
        <dbReference type="ARBA" id="ARBA00023295"/>
    </source>
</evidence>
<keyword evidence="14" id="KW-0234">DNA repair</keyword>
<protein>
    <recommendedName>
        <fullName evidence="7">Formamidopyrimidine-DNA glycosylase</fullName>
        <ecNumber evidence="5">3.2.2.23</ecNumber>
        <ecNumber evidence="6">4.2.99.18</ecNumber>
    </recommendedName>
    <alternativeName>
        <fullName evidence="18">DNA-(apurinic or apyrimidinic site) lyase MutM</fullName>
    </alternativeName>
</protein>
<dbReference type="PROSITE" id="PS01242">
    <property type="entry name" value="ZF_FPG_1"/>
    <property type="match status" value="1"/>
</dbReference>
<keyword evidence="12" id="KW-0862">Zinc</keyword>
<evidence type="ECO:0000256" key="6">
    <source>
        <dbReference type="ARBA" id="ARBA00012720"/>
    </source>
</evidence>
<dbReference type="CDD" id="cd08966">
    <property type="entry name" value="EcFpg-like_N"/>
    <property type="match status" value="1"/>
</dbReference>
<dbReference type="PANTHER" id="PTHR22993">
    <property type="entry name" value="FORMAMIDOPYRIMIDINE-DNA GLYCOSYLASE"/>
    <property type="match status" value="1"/>
</dbReference>
<evidence type="ECO:0000256" key="11">
    <source>
        <dbReference type="ARBA" id="ARBA00022801"/>
    </source>
</evidence>
<dbReference type="EMBL" id="VIFM01000058">
    <property type="protein sequence ID" value="TQF14791.1"/>
    <property type="molecule type" value="Genomic_DNA"/>
</dbReference>
<dbReference type="EC" id="4.2.99.18" evidence="6"/>
<dbReference type="GO" id="GO:0006284">
    <property type="term" value="P:base-excision repair"/>
    <property type="evidence" value="ECO:0007669"/>
    <property type="project" value="InterPro"/>
</dbReference>
<dbReference type="InterPro" id="IPR015886">
    <property type="entry name" value="H2TH_FPG"/>
</dbReference>
<evidence type="ECO:0000313" key="24">
    <source>
        <dbReference type="Proteomes" id="UP000315369"/>
    </source>
</evidence>
<dbReference type="InterPro" id="IPR015887">
    <property type="entry name" value="DNA_glyclase_Znf_dom_DNA_BS"/>
</dbReference>
<keyword evidence="15 23" id="KW-0456">Lyase</keyword>
<dbReference type="InterPro" id="IPR012319">
    <property type="entry name" value="FPG_cat"/>
</dbReference>
<keyword evidence="13" id="KW-0238">DNA-binding</keyword>
<dbReference type="PROSITE" id="PS51066">
    <property type="entry name" value="ZF_FPG_2"/>
    <property type="match status" value="1"/>
</dbReference>
<evidence type="ECO:0000256" key="9">
    <source>
        <dbReference type="ARBA" id="ARBA00022763"/>
    </source>
</evidence>
<keyword evidence="9" id="KW-0227">DNA damage</keyword>
<dbReference type="FunFam" id="1.10.8.50:FF:000003">
    <property type="entry name" value="Formamidopyrimidine-DNA glycosylase"/>
    <property type="match status" value="1"/>
</dbReference>
<dbReference type="SMART" id="SM01232">
    <property type="entry name" value="H2TH"/>
    <property type="match status" value="1"/>
</dbReference>
<evidence type="ECO:0000256" key="3">
    <source>
        <dbReference type="ARBA" id="ARBA00009409"/>
    </source>
</evidence>
<accession>A0A540X0K5</accession>
<evidence type="ECO:0000256" key="14">
    <source>
        <dbReference type="ARBA" id="ARBA00023204"/>
    </source>
</evidence>
<keyword evidence="24" id="KW-1185">Reference proteome</keyword>
<dbReference type="InterPro" id="IPR020629">
    <property type="entry name" value="FPG_Glyclase"/>
</dbReference>
<dbReference type="PROSITE" id="PS51068">
    <property type="entry name" value="FPG_CAT"/>
    <property type="match status" value="1"/>
</dbReference>
<evidence type="ECO:0000256" key="16">
    <source>
        <dbReference type="ARBA" id="ARBA00023268"/>
    </source>
</evidence>
<sequence>MAEVPEVEIIARDLRQAVVGRRITDVEVLLPEAVRFPSPPEFIASLRGRCITGARRRAKFILLSLDDGQTLALHFMLWGTLSLRPVGSESPPESLVVMTLDGEEALWLTDTLGYARVAVARTAELTSRLKLEELGPEVLDDDFTSDHLARRLSRRRSPLKTVLLNQRVVAGLGNRDADESLWKAGLDPRRLAASLSRDEVMRLHRAMRVVLEEGLSLRGTQRDLFGVKGQAKHRRNVFERTGAPCPSCGTPITHARVGGRNTHWCVRCQPESGAPSGPTQGVLL</sequence>
<keyword evidence="16" id="KW-0511">Multifunctional enzyme</keyword>
<evidence type="ECO:0000259" key="22">
    <source>
        <dbReference type="PROSITE" id="PS51068"/>
    </source>
</evidence>
<dbReference type="InterPro" id="IPR010979">
    <property type="entry name" value="Ribosomal_uS13-like_H2TH"/>
</dbReference>
<dbReference type="GO" id="GO:0008270">
    <property type="term" value="F:zinc ion binding"/>
    <property type="evidence" value="ECO:0007669"/>
    <property type="project" value="UniProtKB-KW"/>
</dbReference>